<dbReference type="InterPro" id="IPR003961">
    <property type="entry name" value="FN3_dom"/>
</dbReference>
<sequence>MKDYIAKIVWIVCMFCTVLSGCKKDPQEVDEPLTESPAQLVYILQGSNIQISWKKPAEVFDYYLIELSKVPDFSVLDRQEQVTADNEAVILRGLDLAENYYARIRTARTTPESFSGWVDLTIVTNPSDILLPIKRESIDGDRVTVSWAYPQTDEGTSNLVTHITMIPTFGLAREIRLSEEHKQAQTLTIDDLEKDMEYEVRIYNDSFLRGSQFFATPASPINGVWTLNPHSDLKDAVERSAEGDQILLNPGIYNFWNEEIYVDSKTLTIRSADEREGATVYVKAFVIQGGNAGVYFSRLDISGSRIDRFKQEIPNTPDTRWNSWLIELASEATGFGHVSFESCTIRNYYTGLLNMSEGQLGEELTIENTLVSAMGNDGLHPFINVGAARIKKGVFTNSTFYNTNKMFINVDREKNLENDIDFLFKNNTVDNSWSASAFDFKASKLPTKVRLENNIFSNINCAANFFNNFAHVANDFDKRLINCNFFNVTSKSTIYGSNSSNMPVDNWELRHPNNRWNEVVPAFVMNDENHENPNSIQEYPLAFDPKYTDADNGDFTIGQDSELRNHAAAHPIGDPRWW</sequence>
<dbReference type="Pfam" id="PF16318">
    <property type="entry name" value="DUF4957"/>
    <property type="match status" value="1"/>
</dbReference>
<dbReference type="PROSITE" id="PS50853">
    <property type="entry name" value="FN3"/>
    <property type="match status" value="1"/>
</dbReference>
<protein>
    <submittedName>
        <fullName evidence="2">DUF4957 domain-containing protein</fullName>
    </submittedName>
</protein>
<dbReference type="SUPFAM" id="SSF51126">
    <property type="entry name" value="Pectin lyase-like"/>
    <property type="match status" value="1"/>
</dbReference>
<dbReference type="InterPro" id="IPR036116">
    <property type="entry name" value="FN3_sf"/>
</dbReference>
<dbReference type="EMBL" id="VTAV01000001">
    <property type="protein sequence ID" value="TYR37982.1"/>
    <property type="molecule type" value="Genomic_DNA"/>
</dbReference>
<gene>
    <name evidence="2" type="ORF">FXV77_01485</name>
</gene>
<dbReference type="InterPro" id="IPR032530">
    <property type="entry name" value="DUF4957"/>
</dbReference>
<dbReference type="InterPro" id="IPR011050">
    <property type="entry name" value="Pectin_lyase_fold/virulence"/>
</dbReference>
<evidence type="ECO:0000259" key="1">
    <source>
        <dbReference type="PROSITE" id="PS50853"/>
    </source>
</evidence>
<reference evidence="2 3" key="1">
    <citation type="submission" date="2019-08" db="EMBL/GenBank/DDBJ databases">
        <title>Phlebobacter frassis gen. nov. sp. nov., a new member of family Sphingobacteriaceae isolated from sand fly rearing media.</title>
        <authorList>
            <person name="Kakumanu M.L."/>
            <person name="Marayati B.F."/>
            <person name="Wada-Katsumata A."/>
            <person name="Wasserberg G."/>
            <person name="Schal C."/>
            <person name="Apperson C.S."/>
            <person name="Ponnusamy L."/>
        </authorList>
    </citation>
    <scope>NUCLEOTIDE SEQUENCE [LARGE SCALE GENOMIC DNA]</scope>
    <source>
        <strain evidence="2 3">SSI9</strain>
    </source>
</reference>
<evidence type="ECO:0000313" key="2">
    <source>
        <dbReference type="EMBL" id="TYR37982.1"/>
    </source>
</evidence>
<feature type="domain" description="Fibronectin type-III" evidence="1">
    <location>
        <begin position="34"/>
        <end position="128"/>
    </location>
</feature>
<name>A0A5D4HCA9_9SPHI</name>
<dbReference type="Proteomes" id="UP000322362">
    <property type="component" value="Unassembled WGS sequence"/>
</dbReference>
<dbReference type="AlphaFoldDB" id="A0A5D4HCA9"/>
<organism evidence="2 3">
    <name type="scientific">Sphingobacterium phlebotomi</name>
    <dbReference type="NCBI Taxonomy" id="2605433"/>
    <lineage>
        <taxon>Bacteria</taxon>
        <taxon>Pseudomonadati</taxon>
        <taxon>Bacteroidota</taxon>
        <taxon>Sphingobacteriia</taxon>
        <taxon>Sphingobacteriales</taxon>
        <taxon>Sphingobacteriaceae</taxon>
        <taxon>Sphingobacterium</taxon>
    </lineage>
</organism>
<comment type="caution">
    <text evidence="2">The sequence shown here is derived from an EMBL/GenBank/DDBJ whole genome shotgun (WGS) entry which is preliminary data.</text>
</comment>
<dbReference type="PROSITE" id="PS51257">
    <property type="entry name" value="PROKAR_LIPOPROTEIN"/>
    <property type="match status" value="1"/>
</dbReference>
<evidence type="ECO:0000313" key="3">
    <source>
        <dbReference type="Proteomes" id="UP000322362"/>
    </source>
</evidence>
<accession>A0A5D4HCA9</accession>
<proteinExistence type="predicted"/>
<dbReference type="SMART" id="SM00060">
    <property type="entry name" value="FN3"/>
    <property type="match status" value="2"/>
</dbReference>
<dbReference type="SUPFAM" id="SSF49265">
    <property type="entry name" value="Fibronectin type III"/>
    <property type="match status" value="1"/>
</dbReference>
<dbReference type="RefSeq" id="WP_148917447.1">
    <property type="nucleotide sequence ID" value="NZ_VTAV01000001.1"/>
</dbReference>
<keyword evidence="3" id="KW-1185">Reference proteome</keyword>